<keyword evidence="3" id="KW-1185">Reference proteome</keyword>
<feature type="transmembrane region" description="Helical" evidence="1">
    <location>
        <begin position="22"/>
        <end position="48"/>
    </location>
</feature>
<dbReference type="AlphaFoldDB" id="A0A9N9QLW6"/>
<protein>
    <submittedName>
        <fullName evidence="2">Uncharacterized protein</fullName>
    </submittedName>
</protein>
<proteinExistence type="predicted"/>
<dbReference type="SUPFAM" id="SSF103473">
    <property type="entry name" value="MFS general substrate transporter"/>
    <property type="match status" value="1"/>
</dbReference>
<dbReference type="PANTHER" id="PTHR11360:SF309">
    <property type="entry name" value="MONOCARBOXYLATE TRANSPORTER 7-LIKE PROTEIN"/>
    <property type="match status" value="1"/>
</dbReference>
<accession>A0A9N9QLW6</accession>
<dbReference type="InterPro" id="IPR036259">
    <property type="entry name" value="MFS_trans_sf"/>
</dbReference>
<name>A0A9N9QLW6_9CUCU</name>
<feature type="transmembrane region" description="Helical" evidence="1">
    <location>
        <begin position="182"/>
        <end position="202"/>
    </location>
</feature>
<dbReference type="Proteomes" id="UP001152799">
    <property type="component" value="Chromosome 2"/>
</dbReference>
<dbReference type="InterPro" id="IPR050327">
    <property type="entry name" value="Proton-linked_MCT"/>
</dbReference>
<evidence type="ECO:0000256" key="1">
    <source>
        <dbReference type="SAM" id="Phobius"/>
    </source>
</evidence>
<evidence type="ECO:0000313" key="3">
    <source>
        <dbReference type="Proteomes" id="UP001152799"/>
    </source>
</evidence>
<feature type="transmembrane region" description="Helical" evidence="1">
    <location>
        <begin position="356"/>
        <end position="378"/>
    </location>
</feature>
<keyword evidence="1" id="KW-0472">Membrane</keyword>
<evidence type="ECO:0000313" key="2">
    <source>
        <dbReference type="EMBL" id="CAG9764128.1"/>
    </source>
</evidence>
<feature type="transmembrane region" description="Helical" evidence="1">
    <location>
        <begin position="325"/>
        <end position="350"/>
    </location>
</feature>
<dbReference type="PANTHER" id="PTHR11360">
    <property type="entry name" value="MONOCARBOXYLATE TRANSPORTER"/>
    <property type="match status" value="1"/>
</dbReference>
<feature type="transmembrane region" description="Helical" evidence="1">
    <location>
        <begin position="483"/>
        <end position="503"/>
    </location>
</feature>
<feature type="transmembrane region" description="Helical" evidence="1">
    <location>
        <begin position="450"/>
        <end position="471"/>
    </location>
</feature>
<dbReference type="EMBL" id="OU892278">
    <property type="protein sequence ID" value="CAG9764128.1"/>
    <property type="molecule type" value="Genomic_DNA"/>
</dbReference>
<dbReference type="Pfam" id="PF07690">
    <property type="entry name" value="MFS_1"/>
    <property type="match status" value="1"/>
</dbReference>
<reference evidence="2" key="1">
    <citation type="submission" date="2022-01" db="EMBL/GenBank/DDBJ databases">
        <authorList>
            <person name="King R."/>
        </authorList>
    </citation>
    <scope>NUCLEOTIDE SEQUENCE</scope>
</reference>
<feature type="transmembrane region" description="Helical" evidence="1">
    <location>
        <begin position="148"/>
        <end position="170"/>
    </location>
</feature>
<sequence>MGVKKENNDENNFTLEAPDGGWGYMIVLATVIIYGATIIPMTSFGLVFGNFLQSIGDETTGTTLTNGIFNTVNSFTGLLANGLLNKFSYRMVGFVGAIIFTLGAVGLIFAQNLYQMIIFFGVVQGIGFGLLMPASLSAFNLYFNQKMAVMMSVCQAFMVLLSMTFPQVAAFSMNLLGFRGTLMALAALSALCFPAVAALQPVERHLRKVFMQEPINCTVIPVEMTVVPEETLSTEQTKSPQEEPLMRHHLGASQRSLHSGIYNVRSRKSIVSLGDRFASVTTINEIKDEDFDGGKKKAAIEEDNLSFWQSFIKSMDMSLLKDPKYLNISIGLALCFTSDMAFISIIPLMLGNIGFTAAQIATVMSVFFGCDLVSRILLTLVSSFAKFKSRYLVLCTSVLIVAARIALVANDTYMWKLVTLGTLGFLRCFIQTPLPLVISEEYQDKFSTAYSLFMAVNGVVSLICAPLMSFVKSLTQSDDMVCHVLTSAYVICVMAWCVEMVMFNRKKTQDKIIN</sequence>
<dbReference type="GO" id="GO:0008028">
    <property type="term" value="F:monocarboxylic acid transmembrane transporter activity"/>
    <property type="evidence" value="ECO:0007669"/>
    <property type="project" value="TreeGrafter"/>
</dbReference>
<gene>
    <name evidence="2" type="ORF">CEUTPL_LOCUS4773</name>
</gene>
<feature type="transmembrane region" description="Helical" evidence="1">
    <location>
        <begin position="390"/>
        <end position="407"/>
    </location>
</feature>
<dbReference type="OrthoDB" id="6499973at2759"/>
<keyword evidence="1" id="KW-1133">Transmembrane helix</keyword>
<feature type="transmembrane region" description="Helical" evidence="1">
    <location>
        <begin position="116"/>
        <end position="136"/>
    </location>
</feature>
<dbReference type="Gene3D" id="1.20.1250.20">
    <property type="entry name" value="MFS general substrate transporter like domains"/>
    <property type="match status" value="1"/>
</dbReference>
<organism evidence="2 3">
    <name type="scientific">Ceutorhynchus assimilis</name>
    <name type="common">cabbage seed weevil</name>
    <dbReference type="NCBI Taxonomy" id="467358"/>
    <lineage>
        <taxon>Eukaryota</taxon>
        <taxon>Metazoa</taxon>
        <taxon>Ecdysozoa</taxon>
        <taxon>Arthropoda</taxon>
        <taxon>Hexapoda</taxon>
        <taxon>Insecta</taxon>
        <taxon>Pterygota</taxon>
        <taxon>Neoptera</taxon>
        <taxon>Endopterygota</taxon>
        <taxon>Coleoptera</taxon>
        <taxon>Polyphaga</taxon>
        <taxon>Cucujiformia</taxon>
        <taxon>Curculionidae</taxon>
        <taxon>Ceutorhynchinae</taxon>
        <taxon>Ceutorhynchus</taxon>
    </lineage>
</organism>
<feature type="transmembrane region" description="Helical" evidence="1">
    <location>
        <begin position="91"/>
        <end position="110"/>
    </location>
</feature>
<dbReference type="InterPro" id="IPR011701">
    <property type="entry name" value="MFS"/>
</dbReference>
<keyword evidence="1" id="KW-0812">Transmembrane</keyword>
<feature type="transmembrane region" description="Helical" evidence="1">
    <location>
        <begin position="413"/>
        <end position="430"/>
    </location>
</feature>